<sequence>MTLQPDSSPMPCIRFHTSWVAQGVTGLSEKESSRFTMGRNKFDCATQQTKGEIWDRRQFSWLSSSGQVREPQHQGRLREMFIRVDNLAQLCMKYLRL</sequence>
<dbReference type="AlphaFoldDB" id="A0A0C3E9P1"/>
<proteinExistence type="predicted"/>
<reference evidence="2" key="2">
    <citation type="submission" date="2015-01" db="EMBL/GenBank/DDBJ databases">
        <title>Evolutionary Origins and Diversification of the Mycorrhizal Mutualists.</title>
        <authorList>
            <consortium name="DOE Joint Genome Institute"/>
            <consortium name="Mycorrhizal Genomics Consortium"/>
            <person name="Kohler A."/>
            <person name="Kuo A."/>
            <person name="Nagy L.G."/>
            <person name="Floudas D."/>
            <person name="Copeland A."/>
            <person name="Barry K.W."/>
            <person name="Cichocki N."/>
            <person name="Veneault-Fourrey C."/>
            <person name="LaButti K."/>
            <person name="Lindquist E.A."/>
            <person name="Lipzen A."/>
            <person name="Lundell T."/>
            <person name="Morin E."/>
            <person name="Murat C."/>
            <person name="Riley R."/>
            <person name="Ohm R."/>
            <person name="Sun H."/>
            <person name="Tunlid A."/>
            <person name="Henrissat B."/>
            <person name="Grigoriev I.V."/>
            <person name="Hibbett D.S."/>
            <person name="Martin F."/>
        </authorList>
    </citation>
    <scope>NUCLEOTIDE SEQUENCE [LARGE SCALE GENOMIC DNA]</scope>
    <source>
        <strain evidence="2">Foug A</strain>
    </source>
</reference>
<evidence type="ECO:0000313" key="1">
    <source>
        <dbReference type="EMBL" id="KIM64686.1"/>
    </source>
</evidence>
<dbReference type="InParanoid" id="A0A0C3E9P1"/>
<reference evidence="1 2" key="1">
    <citation type="submission" date="2014-04" db="EMBL/GenBank/DDBJ databases">
        <authorList>
            <consortium name="DOE Joint Genome Institute"/>
            <person name="Kuo A."/>
            <person name="Kohler A."/>
            <person name="Nagy L.G."/>
            <person name="Floudas D."/>
            <person name="Copeland A."/>
            <person name="Barry K.W."/>
            <person name="Cichocki N."/>
            <person name="Veneault-Fourrey C."/>
            <person name="LaButti K."/>
            <person name="Lindquist E.A."/>
            <person name="Lipzen A."/>
            <person name="Lundell T."/>
            <person name="Morin E."/>
            <person name="Murat C."/>
            <person name="Sun H."/>
            <person name="Tunlid A."/>
            <person name="Henrissat B."/>
            <person name="Grigoriev I.V."/>
            <person name="Hibbett D.S."/>
            <person name="Martin F."/>
            <person name="Nordberg H.P."/>
            <person name="Cantor M.N."/>
            <person name="Hua S.X."/>
        </authorList>
    </citation>
    <scope>NUCLEOTIDE SEQUENCE [LARGE SCALE GENOMIC DNA]</scope>
    <source>
        <strain evidence="1 2">Foug A</strain>
    </source>
</reference>
<dbReference type="Proteomes" id="UP000053989">
    <property type="component" value="Unassembled WGS sequence"/>
</dbReference>
<dbReference type="EMBL" id="KN822027">
    <property type="protein sequence ID" value="KIM64686.1"/>
    <property type="molecule type" value="Genomic_DNA"/>
</dbReference>
<accession>A0A0C3E9P1</accession>
<organism evidence="1 2">
    <name type="scientific">Scleroderma citrinum Foug A</name>
    <dbReference type="NCBI Taxonomy" id="1036808"/>
    <lineage>
        <taxon>Eukaryota</taxon>
        <taxon>Fungi</taxon>
        <taxon>Dikarya</taxon>
        <taxon>Basidiomycota</taxon>
        <taxon>Agaricomycotina</taxon>
        <taxon>Agaricomycetes</taxon>
        <taxon>Agaricomycetidae</taxon>
        <taxon>Boletales</taxon>
        <taxon>Sclerodermatineae</taxon>
        <taxon>Sclerodermataceae</taxon>
        <taxon>Scleroderma</taxon>
    </lineage>
</organism>
<keyword evidence="2" id="KW-1185">Reference proteome</keyword>
<gene>
    <name evidence="1" type="ORF">SCLCIDRAFT_1213202</name>
</gene>
<evidence type="ECO:0000313" key="2">
    <source>
        <dbReference type="Proteomes" id="UP000053989"/>
    </source>
</evidence>
<protein>
    <submittedName>
        <fullName evidence="1">Uncharacterized protein</fullName>
    </submittedName>
</protein>
<dbReference type="HOGENOM" id="CLU_2347938_0_0_1"/>
<name>A0A0C3E9P1_9AGAM</name>